<organism evidence="1 2">
    <name type="scientific">Ramlibacter albus</name>
    <dbReference type="NCBI Taxonomy" id="2079448"/>
    <lineage>
        <taxon>Bacteria</taxon>
        <taxon>Pseudomonadati</taxon>
        <taxon>Pseudomonadota</taxon>
        <taxon>Betaproteobacteria</taxon>
        <taxon>Burkholderiales</taxon>
        <taxon>Comamonadaceae</taxon>
        <taxon>Ramlibacter</taxon>
    </lineage>
</organism>
<accession>A0A923M917</accession>
<comment type="caution">
    <text evidence="1">The sequence shown here is derived from an EMBL/GenBank/DDBJ whole genome shotgun (WGS) entry which is preliminary data.</text>
</comment>
<dbReference type="RefSeq" id="WP_187081565.1">
    <property type="nucleotide sequence ID" value="NZ_JACORU010000003.1"/>
</dbReference>
<dbReference type="EMBL" id="JACORU010000003">
    <property type="protein sequence ID" value="MBC5765116.1"/>
    <property type="molecule type" value="Genomic_DNA"/>
</dbReference>
<name>A0A923M917_9BURK</name>
<evidence type="ECO:0000313" key="2">
    <source>
        <dbReference type="Proteomes" id="UP000596827"/>
    </source>
</evidence>
<evidence type="ECO:0000313" key="1">
    <source>
        <dbReference type="EMBL" id="MBC5765116.1"/>
    </source>
</evidence>
<gene>
    <name evidence="1" type="ORF">H8R02_11680</name>
</gene>
<dbReference type="Proteomes" id="UP000596827">
    <property type="component" value="Unassembled WGS sequence"/>
</dbReference>
<protein>
    <submittedName>
        <fullName evidence="1">Uncharacterized protein</fullName>
    </submittedName>
</protein>
<sequence>MLALDESRTKLEVSLAAGGFTGRASCFVDPDSIRAAAKRFAVFPFSVHEPAVFASGYRAGNAGAFTQVHIQISERVFSAPDMVGLSVLLAHPVDTEVEVVQAKLDCVVPTTHQRLQELATALTAMITKPDGMPHVVNLD</sequence>
<reference evidence="1" key="1">
    <citation type="submission" date="2020-08" db="EMBL/GenBank/DDBJ databases">
        <title>Ramlibacter sp. GTP1 16S ribosomal RNA gene genome sequencing and assembly.</title>
        <authorList>
            <person name="Kang M."/>
        </authorList>
    </citation>
    <scope>NUCLEOTIDE SEQUENCE</scope>
    <source>
        <strain evidence="1">GTP1</strain>
    </source>
</reference>
<proteinExistence type="predicted"/>
<keyword evidence="2" id="KW-1185">Reference proteome</keyword>
<dbReference type="AlphaFoldDB" id="A0A923M917"/>